<dbReference type="Proteomes" id="UP000198949">
    <property type="component" value="Unassembled WGS sequence"/>
</dbReference>
<dbReference type="InterPro" id="IPR036291">
    <property type="entry name" value="NAD(P)-bd_dom_sf"/>
</dbReference>
<dbReference type="PANTHER" id="PTHR44154:SF1">
    <property type="entry name" value="QUINONE OXIDOREDUCTASE"/>
    <property type="match status" value="1"/>
</dbReference>
<keyword evidence="4" id="KW-1185">Reference proteome</keyword>
<dbReference type="SUPFAM" id="SSF51735">
    <property type="entry name" value="NAD(P)-binding Rossmann-fold domains"/>
    <property type="match status" value="1"/>
</dbReference>
<organism evidence="3 4">
    <name type="scientific">Glycomyces harbinensis</name>
    <dbReference type="NCBI Taxonomy" id="58114"/>
    <lineage>
        <taxon>Bacteria</taxon>
        <taxon>Bacillati</taxon>
        <taxon>Actinomycetota</taxon>
        <taxon>Actinomycetes</taxon>
        <taxon>Glycomycetales</taxon>
        <taxon>Glycomycetaceae</taxon>
        <taxon>Glycomyces</taxon>
    </lineage>
</organism>
<dbReference type="Pfam" id="PF08240">
    <property type="entry name" value="ADH_N"/>
    <property type="match status" value="1"/>
</dbReference>
<dbReference type="PANTHER" id="PTHR44154">
    <property type="entry name" value="QUINONE OXIDOREDUCTASE"/>
    <property type="match status" value="1"/>
</dbReference>
<dbReference type="CDD" id="cd05289">
    <property type="entry name" value="MDR_like_2"/>
    <property type="match status" value="1"/>
</dbReference>
<dbReference type="OrthoDB" id="2665481at2"/>
<protein>
    <submittedName>
        <fullName evidence="3">NADPH:quinone reductase</fullName>
    </submittedName>
</protein>
<dbReference type="Pfam" id="PF13602">
    <property type="entry name" value="ADH_zinc_N_2"/>
    <property type="match status" value="1"/>
</dbReference>
<dbReference type="Gene3D" id="3.40.50.720">
    <property type="entry name" value="NAD(P)-binding Rossmann-like Domain"/>
    <property type="match status" value="1"/>
</dbReference>
<dbReference type="STRING" id="58114.SAMN05216270_11680"/>
<accession>A0A1G7BF29</accession>
<keyword evidence="1" id="KW-0521">NADP</keyword>
<dbReference type="InterPro" id="IPR051603">
    <property type="entry name" value="Zinc-ADH_QOR/CCCR"/>
</dbReference>
<dbReference type="AlphaFoldDB" id="A0A1G7BF29"/>
<sequence length="338" mass="34878">MKALQFDRFGSPDVIVLRDVPTPEPGPGQIRIAVQACGLTPADWHLVDGLLADHLPPLPRGLGLEIAGTVDALGEGVTGVQAGDRVFGPATFDGPTAGAAEYALMPAWARIPEGVTAEEAAALPMAAETAWRALDDLGVQPGELLLVHGAGTTVGEAAVRLALHRGMRVIATAGPTRAAALEEVGAQVTAYGEGMAERVSALAGGRVDRALDAAPTGGRIDRADQPSPAGGSLPTLIELTGDPDRVLTVSDFAAAAELGVRITTGIRYDQMDEFARLAGEGVLVVPVARTYTFDQIQKAAELSRSRRPGGKLILVLRAAVGESGDQCREVPQADGVVA</sequence>
<evidence type="ECO:0000259" key="2">
    <source>
        <dbReference type="SMART" id="SM00829"/>
    </source>
</evidence>
<dbReference type="InterPro" id="IPR011032">
    <property type="entry name" value="GroES-like_sf"/>
</dbReference>
<dbReference type="InterPro" id="IPR013154">
    <property type="entry name" value="ADH-like_N"/>
</dbReference>
<dbReference type="SUPFAM" id="SSF50129">
    <property type="entry name" value="GroES-like"/>
    <property type="match status" value="1"/>
</dbReference>
<name>A0A1G7BF29_9ACTN</name>
<evidence type="ECO:0000313" key="4">
    <source>
        <dbReference type="Proteomes" id="UP000198949"/>
    </source>
</evidence>
<dbReference type="EMBL" id="FNAD01000016">
    <property type="protein sequence ID" value="SDE24835.1"/>
    <property type="molecule type" value="Genomic_DNA"/>
</dbReference>
<gene>
    <name evidence="3" type="ORF">SAMN05216270_11680</name>
</gene>
<evidence type="ECO:0000256" key="1">
    <source>
        <dbReference type="ARBA" id="ARBA00022857"/>
    </source>
</evidence>
<evidence type="ECO:0000313" key="3">
    <source>
        <dbReference type="EMBL" id="SDE24835.1"/>
    </source>
</evidence>
<dbReference type="GO" id="GO:0016491">
    <property type="term" value="F:oxidoreductase activity"/>
    <property type="evidence" value="ECO:0007669"/>
    <property type="project" value="InterPro"/>
</dbReference>
<feature type="domain" description="Enoyl reductase (ER)" evidence="2">
    <location>
        <begin position="10"/>
        <end position="314"/>
    </location>
</feature>
<reference evidence="4" key="1">
    <citation type="submission" date="2016-10" db="EMBL/GenBank/DDBJ databases">
        <authorList>
            <person name="Varghese N."/>
            <person name="Submissions S."/>
        </authorList>
    </citation>
    <scope>NUCLEOTIDE SEQUENCE [LARGE SCALE GENOMIC DNA]</scope>
    <source>
        <strain evidence="4">CGMCC 4.3516</strain>
    </source>
</reference>
<proteinExistence type="predicted"/>
<dbReference type="InterPro" id="IPR020843">
    <property type="entry name" value="ER"/>
</dbReference>
<dbReference type="Gene3D" id="3.90.180.10">
    <property type="entry name" value="Medium-chain alcohol dehydrogenases, catalytic domain"/>
    <property type="match status" value="1"/>
</dbReference>
<dbReference type="SMART" id="SM00829">
    <property type="entry name" value="PKS_ER"/>
    <property type="match status" value="1"/>
</dbReference>
<dbReference type="RefSeq" id="WP_091039636.1">
    <property type="nucleotide sequence ID" value="NZ_FNAD01000016.1"/>
</dbReference>